<sequence length="225" mass="25820">MPYKDVIFYSAQDGQNLKDIVSSTNTEGIFLASREALADITFSVFRNLLSKVLDVDHSRGLVMGATSDIDYFANETLVRLFDKADDKTKLEIINLVLRRLAQIKERLNESMSALEKIKHASELVDHHALYTSTDRLQLLRKTLKLLNMQLEAEKRMSDYVNDIVPKRNELAHLRVEIDGFARKFIGKKGEVTIEQMKDLRVALLEHQEVFEALHKAVYTEGKLKQ</sequence>
<evidence type="ECO:0000256" key="1">
    <source>
        <dbReference type="SAM" id="Coils"/>
    </source>
</evidence>
<name>A0A494X700_9BURK</name>
<gene>
    <name evidence="2" type="ORF">D7S86_28320</name>
</gene>
<protein>
    <submittedName>
        <fullName evidence="2">Uncharacterized protein</fullName>
    </submittedName>
</protein>
<dbReference type="EMBL" id="RBZU01000024">
    <property type="protein sequence ID" value="RKP43779.1"/>
    <property type="molecule type" value="Genomic_DNA"/>
</dbReference>
<reference evidence="2 3" key="1">
    <citation type="submission" date="2018-10" db="EMBL/GenBank/DDBJ databases">
        <title>Robbsia sp. DHC34, isolated from soil.</title>
        <authorList>
            <person name="Gao Z.-H."/>
            <person name="Qiu L.-H."/>
        </authorList>
    </citation>
    <scope>NUCLEOTIDE SEQUENCE [LARGE SCALE GENOMIC DNA]</scope>
    <source>
        <strain evidence="2 3">DHC34</strain>
    </source>
</reference>
<keyword evidence="1" id="KW-0175">Coiled coil</keyword>
<evidence type="ECO:0000313" key="3">
    <source>
        <dbReference type="Proteomes" id="UP000270342"/>
    </source>
</evidence>
<evidence type="ECO:0000313" key="2">
    <source>
        <dbReference type="EMBL" id="RKP43779.1"/>
    </source>
</evidence>
<dbReference type="Proteomes" id="UP000270342">
    <property type="component" value="Unassembled WGS sequence"/>
</dbReference>
<keyword evidence="3" id="KW-1185">Reference proteome</keyword>
<dbReference type="AlphaFoldDB" id="A0A494X700"/>
<proteinExistence type="predicted"/>
<organism evidence="2 3">
    <name type="scientific">Pararobbsia silviterrae</name>
    <dbReference type="NCBI Taxonomy" id="1792498"/>
    <lineage>
        <taxon>Bacteria</taxon>
        <taxon>Pseudomonadati</taxon>
        <taxon>Pseudomonadota</taxon>
        <taxon>Betaproteobacteria</taxon>
        <taxon>Burkholderiales</taxon>
        <taxon>Burkholderiaceae</taxon>
        <taxon>Pararobbsia</taxon>
    </lineage>
</organism>
<accession>A0A494X700</accession>
<feature type="coiled-coil region" evidence="1">
    <location>
        <begin position="97"/>
        <end position="156"/>
    </location>
</feature>
<comment type="caution">
    <text evidence="2">The sequence shown here is derived from an EMBL/GenBank/DDBJ whole genome shotgun (WGS) entry which is preliminary data.</text>
</comment>